<reference evidence="2" key="1">
    <citation type="submission" date="2020-07" db="EMBL/GenBank/DDBJ databases">
        <title>The High-quality genome of the commercially important snow crab, Chionoecetes opilio.</title>
        <authorList>
            <person name="Jeong J.-H."/>
            <person name="Ryu S."/>
        </authorList>
    </citation>
    <scope>NUCLEOTIDE SEQUENCE</scope>
    <source>
        <strain evidence="2">MADBK_172401_WGS</strain>
        <tissue evidence="2">Digestive gland</tissue>
    </source>
</reference>
<dbReference type="OrthoDB" id="6381089at2759"/>
<evidence type="ECO:0000313" key="3">
    <source>
        <dbReference type="Proteomes" id="UP000770661"/>
    </source>
</evidence>
<dbReference type="AlphaFoldDB" id="A0A8J4XU82"/>
<gene>
    <name evidence="2" type="ORF">GWK47_015179</name>
</gene>
<name>A0A8J4XU82_CHIOP</name>
<evidence type="ECO:0000313" key="2">
    <source>
        <dbReference type="EMBL" id="KAG0713905.1"/>
    </source>
</evidence>
<sequence length="150" mass="17592">MQFKNMEDPPQGSLPPRHRHQHQHQPYYYYYPQQATTRGVPDWRVPLLPHQTLSETDLPQVIPVDFRRRAIQYMSKRLQVGVTIEDKGVREIEKRILTLEEQVHTSSDSQDEYITKLASRLAAILQHIDKCRALPQASVPLQAQQQERVM</sequence>
<accession>A0A8J4XU82</accession>
<proteinExistence type="predicted"/>
<protein>
    <submittedName>
        <fullName evidence="2">Uncharacterized protein</fullName>
    </submittedName>
</protein>
<organism evidence="2 3">
    <name type="scientific">Chionoecetes opilio</name>
    <name type="common">Atlantic snow crab</name>
    <name type="synonym">Cancer opilio</name>
    <dbReference type="NCBI Taxonomy" id="41210"/>
    <lineage>
        <taxon>Eukaryota</taxon>
        <taxon>Metazoa</taxon>
        <taxon>Ecdysozoa</taxon>
        <taxon>Arthropoda</taxon>
        <taxon>Crustacea</taxon>
        <taxon>Multicrustacea</taxon>
        <taxon>Malacostraca</taxon>
        <taxon>Eumalacostraca</taxon>
        <taxon>Eucarida</taxon>
        <taxon>Decapoda</taxon>
        <taxon>Pleocyemata</taxon>
        <taxon>Brachyura</taxon>
        <taxon>Eubrachyura</taxon>
        <taxon>Majoidea</taxon>
        <taxon>Majidae</taxon>
        <taxon>Chionoecetes</taxon>
    </lineage>
</organism>
<feature type="region of interest" description="Disordered" evidence="1">
    <location>
        <begin position="1"/>
        <end position="22"/>
    </location>
</feature>
<evidence type="ECO:0000256" key="1">
    <source>
        <dbReference type="SAM" id="MobiDB-lite"/>
    </source>
</evidence>
<dbReference type="Proteomes" id="UP000770661">
    <property type="component" value="Unassembled WGS sequence"/>
</dbReference>
<dbReference type="EMBL" id="JACEEZ010020979">
    <property type="protein sequence ID" value="KAG0713905.1"/>
    <property type="molecule type" value="Genomic_DNA"/>
</dbReference>
<keyword evidence="3" id="KW-1185">Reference proteome</keyword>
<comment type="caution">
    <text evidence="2">The sequence shown here is derived from an EMBL/GenBank/DDBJ whole genome shotgun (WGS) entry which is preliminary data.</text>
</comment>